<dbReference type="GeneID" id="82150359"/>
<feature type="transmembrane region" description="Helical" evidence="1">
    <location>
        <begin position="12"/>
        <end position="33"/>
    </location>
</feature>
<keyword evidence="1" id="KW-0812">Transmembrane</keyword>
<keyword evidence="4" id="KW-1185">Reference proteome</keyword>
<evidence type="ECO:0000313" key="4">
    <source>
        <dbReference type="Proteomes" id="UP000297635"/>
    </source>
</evidence>
<feature type="transmembrane region" description="Helical" evidence="1">
    <location>
        <begin position="45"/>
        <end position="61"/>
    </location>
</feature>
<dbReference type="AlphaFoldDB" id="A0A4Z0V4J3"/>
<dbReference type="Pfam" id="PF04892">
    <property type="entry name" value="VanZ"/>
    <property type="match status" value="1"/>
</dbReference>
<evidence type="ECO:0000259" key="2">
    <source>
        <dbReference type="Pfam" id="PF04892"/>
    </source>
</evidence>
<reference evidence="3 4" key="1">
    <citation type="submission" date="2019-02" db="EMBL/GenBank/DDBJ databases">
        <title>Isolation and identification of novel species under the genus Muribaculum.</title>
        <authorList>
            <person name="Miyake S."/>
            <person name="Ding Y."/>
            <person name="Low A."/>
            <person name="Soh M."/>
            <person name="Seedorf H."/>
        </authorList>
    </citation>
    <scope>NUCLEOTIDE SEQUENCE [LARGE SCALE GENOMIC DNA]</scope>
    <source>
        <strain evidence="3 4">TLL-A3</strain>
    </source>
</reference>
<evidence type="ECO:0000256" key="1">
    <source>
        <dbReference type="SAM" id="Phobius"/>
    </source>
</evidence>
<evidence type="ECO:0000313" key="3">
    <source>
        <dbReference type="EMBL" id="TGG36421.1"/>
    </source>
</evidence>
<keyword evidence="1" id="KW-1133">Transmembrane helix</keyword>
<name>A0A4Z0V4J3_9BACT</name>
<dbReference type="RefSeq" id="WP_135472158.1">
    <property type="nucleotide sequence ID" value="NZ_CASJDB010000013.1"/>
</dbReference>
<dbReference type="PANTHER" id="PTHR28008:SF1">
    <property type="entry name" value="DOMAIN PROTEIN, PUTATIVE (AFU_ORTHOLOGUE AFUA_3G10980)-RELATED"/>
    <property type="match status" value="1"/>
</dbReference>
<keyword evidence="1" id="KW-0472">Membrane</keyword>
<proteinExistence type="predicted"/>
<dbReference type="Proteomes" id="UP000297635">
    <property type="component" value="Unassembled WGS sequence"/>
</dbReference>
<protein>
    <submittedName>
        <fullName evidence="3">VanZ family protein</fullName>
    </submittedName>
</protein>
<comment type="caution">
    <text evidence="3">The sequence shown here is derived from an EMBL/GenBank/DDBJ whole genome shotgun (WGS) entry which is preliminary data.</text>
</comment>
<sequence length="136" mass="15157">MGCPIIRNIPRYQPTMVVLIAILYLTLFPQPLGDEGIHMFEGADKVVHFIMFGGLTGTFLFDRWRMERPLSMGAALLVALISTIIGAAVEYLQYAMQLGRTGNDLFDALANTLGAFTAVPACRWLHWINVVIDNRT</sequence>
<accession>A0A4Z0V4J3</accession>
<feature type="domain" description="VanZ-like" evidence="2">
    <location>
        <begin position="40"/>
        <end position="123"/>
    </location>
</feature>
<organism evidence="3 4">
    <name type="scientific">Duncaniella freteri</name>
    <dbReference type="NCBI Taxonomy" id="2530391"/>
    <lineage>
        <taxon>Bacteria</taxon>
        <taxon>Pseudomonadati</taxon>
        <taxon>Bacteroidota</taxon>
        <taxon>Bacteroidia</taxon>
        <taxon>Bacteroidales</taxon>
        <taxon>Muribaculaceae</taxon>
        <taxon>Duncaniella</taxon>
    </lineage>
</organism>
<feature type="transmembrane region" description="Helical" evidence="1">
    <location>
        <begin position="73"/>
        <end position="94"/>
    </location>
</feature>
<dbReference type="InterPro" id="IPR006976">
    <property type="entry name" value="VanZ-like"/>
</dbReference>
<dbReference type="PANTHER" id="PTHR28008">
    <property type="entry name" value="DOMAIN PROTEIN, PUTATIVE (AFU_ORTHOLOGUE AFUA_3G10980)-RELATED"/>
    <property type="match status" value="1"/>
</dbReference>
<gene>
    <name evidence="3" type="ORF">EZ315_11220</name>
</gene>
<dbReference type="EMBL" id="SJSA01000002">
    <property type="protein sequence ID" value="TGG36421.1"/>
    <property type="molecule type" value="Genomic_DNA"/>
</dbReference>